<keyword evidence="1" id="KW-0812">Transmembrane</keyword>
<evidence type="ECO:0000256" key="1">
    <source>
        <dbReference type="SAM" id="Phobius"/>
    </source>
</evidence>
<dbReference type="EMBL" id="JACIFF010000006">
    <property type="protein sequence ID" value="MBB4079918.1"/>
    <property type="molecule type" value="Genomic_DNA"/>
</dbReference>
<name>A0A840ED63_9BACT</name>
<protein>
    <submittedName>
        <fullName evidence="2">Putative integral membrane protein</fullName>
    </submittedName>
</protein>
<dbReference type="AlphaFoldDB" id="A0A840ED63"/>
<dbReference type="RefSeq" id="WP_246416701.1">
    <property type="nucleotide sequence ID" value="NZ_JACIFF010000006.1"/>
</dbReference>
<evidence type="ECO:0000313" key="2">
    <source>
        <dbReference type="EMBL" id="MBB4079918.1"/>
    </source>
</evidence>
<keyword evidence="1" id="KW-0472">Membrane</keyword>
<organism evidence="2 3">
    <name type="scientific">Neolewinella aquimaris</name>
    <dbReference type="NCBI Taxonomy" id="1835722"/>
    <lineage>
        <taxon>Bacteria</taxon>
        <taxon>Pseudomonadati</taxon>
        <taxon>Bacteroidota</taxon>
        <taxon>Saprospiria</taxon>
        <taxon>Saprospirales</taxon>
        <taxon>Lewinellaceae</taxon>
        <taxon>Neolewinella</taxon>
    </lineage>
</organism>
<keyword evidence="3" id="KW-1185">Reference proteome</keyword>
<proteinExistence type="predicted"/>
<accession>A0A840ED63</accession>
<sequence length="99" mass="11229">MEQYHPCCDNTPSPVVVLQVTNPAFTMLKHATTLTVIGFLLFFLGLVSILLNMVGVDIFFMSWIYELGVAFSFGLRLLMIIVGLILIYLGQTDWEREEI</sequence>
<reference evidence="2 3" key="1">
    <citation type="submission" date="2020-08" db="EMBL/GenBank/DDBJ databases">
        <title>Genomic Encyclopedia of Type Strains, Phase IV (KMG-IV): sequencing the most valuable type-strain genomes for metagenomic binning, comparative biology and taxonomic classification.</title>
        <authorList>
            <person name="Goeker M."/>
        </authorList>
    </citation>
    <scope>NUCLEOTIDE SEQUENCE [LARGE SCALE GENOMIC DNA]</scope>
    <source>
        <strain evidence="2 3">DSM 105137</strain>
    </source>
</reference>
<keyword evidence="1" id="KW-1133">Transmembrane helix</keyword>
<gene>
    <name evidence="2" type="ORF">GGR28_002545</name>
</gene>
<feature type="transmembrane region" description="Helical" evidence="1">
    <location>
        <begin position="31"/>
        <end position="51"/>
    </location>
</feature>
<feature type="transmembrane region" description="Helical" evidence="1">
    <location>
        <begin position="63"/>
        <end position="89"/>
    </location>
</feature>
<evidence type="ECO:0000313" key="3">
    <source>
        <dbReference type="Proteomes" id="UP000576209"/>
    </source>
</evidence>
<comment type="caution">
    <text evidence="2">The sequence shown here is derived from an EMBL/GenBank/DDBJ whole genome shotgun (WGS) entry which is preliminary data.</text>
</comment>
<dbReference type="Proteomes" id="UP000576209">
    <property type="component" value="Unassembled WGS sequence"/>
</dbReference>